<dbReference type="Pfam" id="PF00657">
    <property type="entry name" value="Lipase_GDSL"/>
    <property type="match status" value="1"/>
</dbReference>
<dbReference type="PRINTS" id="PR00131">
    <property type="entry name" value="GLHYDRLASE1"/>
</dbReference>
<gene>
    <name evidence="14" type="ORF">ERUC_LOCUS19219</name>
</gene>
<keyword evidence="6" id="KW-0926">Vacuole</keyword>
<evidence type="ECO:0000256" key="3">
    <source>
        <dbReference type="ARBA" id="ARBA00008668"/>
    </source>
</evidence>
<proteinExistence type="inferred from homology"/>
<keyword evidence="13" id="KW-0732">Signal</keyword>
<evidence type="ECO:0000256" key="13">
    <source>
        <dbReference type="SAM" id="SignalP"/>
    </source>
</evidence>
<dbReference type="PANTHER" id="PTHR10353:SF200">
    <property type="entry name" value="BETA-GLUCOSIDASE 20"/>
    <property type="match status" value="1"/>
</dbReference>
<protein>
    <recommendedName>
        <fullName evidence="5">thioglucosidase</fullName>
        <ecNumber evidence="5">3.2.1.147</ecNumber>
    </recommendedName>
    <alternativeName>
        <fullName evidence="8">Sinigrinase</fullName>
    </alternativeName>
    <alternativeName>
        <fullName evidence="9">Thioglucosidase</fullName>
    </alternativeName>
</protein>
<dbReference type="AlphaFoldDB" id="A0ABC8K3V7"/>
<evidence type="ECO:0000256" key="9">
    <source>
        <dbReference type="ARBA" id="ARBA00032797"/>
    </source>
</evidence>
<dbReference type="InterPro" id="IPR036514">
    <property type="entry name" value="SGNH_hydro_sf"/>
</dbReference>
<dbReference type="GO" id="GO:0019137">
    <property type="term" value="F:thioglucosidase activity"/>
    <property type="evidence" value="ECO:0007669"/>
    <property type="project" value="UniProtKB-EC"/>
</dbReference>
<sequence length="911" mass="105249">MFRENILVLTLFSIYCLSSAAGQNKTFSAVFAFGDSILDTGNNNRLLTLLKGNFWPYGWNYDFKIPTGRFGNGRVFTDMIAQGLGVKRVVPAYRRMRRIKRNDLKTGVCFASGGSGIDDLTSKTLRVLSTGDQVRDFKKYLKKLKNATKNKKEMKHIISNAVFLISEGNNDIGYFATPARLRLQSRDTYTSNMVFWTKTFLQDLYDLGARKFAVMGVIPVGCLPFHRFLFGGVFAWCNFMMNKVAEDFNTKLQKAVIGYEVEECFKGAKFVYVDMYGSIMDLINHPKAYGFTEAKRSCCCMVTSIIPCRNPDEYVFYDFAHPTMKAYEVISKPLQKSFTFLQVFSLLKRIKYSLMERFHKFPLLSLVFFLGFIGSPTTATAIVHACSSTEQTFSRANFPEGFIFGTSTAAFQVEGAVHEGCRGPSMWDTYTKKFPHRNNYHKPDVAVDFYHRYKEDIKLMKDLNTDGFRFSIAWPRIFPHGRMEKGISKVGVQFYHDLIDELLKNEITPLVTVFHWDTPQDLEDEYGGFLSDRIIKDYTEYANFTFQEYGHKVKHWITFNEPWVFSRTGYDIGKTAPGRCSKYIKEHGDLCHDGQSGHEAYIVSHNMLLAHADAVEAFRNCDKCRGGKIGIAHTPAWFDQRQLSDPQEHSADEHETPATNLIDFVLGWHLNPTTYGDYPQSMKHHVGDRLPEFTEAQKNKLKNSADFVGINYHYSLFALHDEEPDPTKPSWQSDSLIDYEPRYVDKYNPFTIKPDVARVEVYANGLRSLLNYIKDKYGNPEVIITGNGYGEDLGELDRSLVLALSDHQRTYYIQKHLLSLHEAICEDKVNVTGYFHWSLMDNFEWQDGYSARFGLYYVDYQNNLTRHEKLSAQWYSSFLQDGRKEFESEHYEHDEYDEHDEHDEYDKHDEL</sequence>
<dbReference type="PANTHER" id="PTHR10353">
    <property type="entry name" value="GLYCOSYL HYDROLASE"/>
    <property type="match status" value="1"/>
</dbReference>
<evidence type="ECO:0000256" key="5">
    <source>
        <dbReference type="ARBA" id="ARBA00012250"/>
    </source>
</evidence>
<organism evidence="14 15">
    <name type="scientific">Eruca vesicaria subsp. sativa</name>
    <name type="common">Garden rocket</name>
    <name type="synonym">Eruca sativa</name>
    <dbReference type="NCBI Taxonomy" id="29727"/>
    <lineage>
        <taxon>Eukaryota</taxon>
        <taxon>Viridiplantae</taxon>
        <taxon>Streptophyta</taxon>
        <taxon>Embryophyta</taxon>
        <taxon>Tracheophyta</taxon>
        <taxon>Spermatophyta</taxon>
        <taxon>Magnoliopsida</taxon>
        <taxon>eudicotyledons</taxon>
        <taxon>Gunneridae</taxon>
        <taxon>Pentapetalae</taxon>
        <taxon>rosids</taxon>
        <taxon>malvids</taxon>
        <taxon>Brassicales</taxon>
        <taxon>Brassicaceae</taxon>
        <taxon>Brassiceae</taxon>
        <taxon>Eruca</taxon>
    </lineage>
</organism>
<evidence type="ECO:0000256" key="10">
    <source>
        <dbReference type="ARBA" id="ARBA00034026"/>
    </source>
</evidence>
<dbReference type="InterPro" id="IPR001087">
    <property type="entry name" value="GDSL"/>
</dbReference>
<comment type="caution">
    <text evidence="14">The sequence shown here is derived from an EMBL/GenBank/DDBJ whole genome shotgun (WGS) entry which is preliminary data.</text>
</comment>
<comment type="catalytic activity">
    <reaction evidence="10">
        <text>a thioglucoside + H2O = a sugar + a thiol.</text>
        <dbReference type="EC" id="3.2.1.147"/>
    </reaction>
</comment>
<comment type="similarity">
    <text evidence="4">Belongs to the glycosyl hydrolase 1 family.</text>
</comment>
<evidence type="ECO:0000313" key="14">
    <source>
        <dbReference type="EMBL" id="CAH8353464.1"/>
    </source>
</evidence>
<comment type="similarity">
    <text evidence="3">Belongs to the 'GDSL' lipolytic enzyme family.</text>
</comment>
<keyword evidence="15" id="KW-1185">Reference proteome</keyword>
<dbReference type="Proteomes" id="UP001642260">
    <property type="component" value="Unassembled WGS sequence"/>
</dbReference>
<dbReference type="InterPro" id="IPR008265">
    <property type="entry name" value="Lipase_GDSL_AS"/>
</dbReference>
<dbReference type="Gene3D" id="3.20.20.80">
    <property type="entry name" value="Glycosidases"/>
    <property type="match status" value="1"/>
</dbReference>
<evidence type="ECO:0000313" key="15">
    <source>
        <dbReference type="Proteomes" id="UP001642260"/>
    </source>
</evidence>
<evidence type="ECO:0000256" key="2">
    <source>
        <dbReference type="ARBA" id="ARBA00004116"/>
    </source>
</evidence>
<dbReference type="GO" id="GO:0005773">
    <property type="term" value="C:vacuole"/>
    <property type="evidence" value="ECO:0007669"/>
    <property type="project" value="UniProtKB-SubCell"/>
</dbReference>
<dbReference type="CDD" id="cd01837">
    <property type="entry name" value="SGNH_plant_lipase_like"/>
    <property type="match status" value="1"/>
</dbReference>
<accession>A0ABC8K3V7</accession>
<keyword evidence="12" id="KW-0812">Transmembrane</keyword>
<evidence type="ECO:0000256" key="6">
    <source>
        <dbReference type="ARBA" id="ARBA00022554"/>
    </source>
</evidence>
<reference evidence="14 15" key="1">
    <citation type="submission" date="2022-03" db="EMBL/GenBank/DDBJ databases">
        <authorList>
            <person name="Macdonald S."/>
            <person name="Ahmed S."/>
            <person name="Newling K."/>
        </authorList>
    </citation>
    <scope>NUCLEOTIDE SEQUENCE [LARGE SCALE GENOMIC DNA]</scope>
</reference>
<feature type="transmembrane region" description="Helical" evidence="12">
    <location>
        <begin position="212"/>
        <end position="236"/>
    </location>
</feature>
<evidence type="ECO:0000256" key="12">
    <source>
        <dbReference type="SAM" id="Phobius"/>
    </source>
</evidence>
<feature type="signal peptide" evidence="13">
    <location>
        <begin position="1"/>
        <end position="22"/>
    </location>
</feature>
<dbReference type="PROSITE" id="PS00653">
    <property type="entry name" value="GLYCOSYL_HYDROL_F1_2"/>
    <property type="match status" value="1"/>
</dbReference>
<dbReference type="InterPro" id="IPR035669">
    <property type="entry name" value="SGNH_plant_lipase-like"/>
</dbReference>
<dbReference type="Pfam" id="PF00232">
    <property type="entry name" value="Glyco_hydro_1"/>
    <property type="match status" value="1"/>
</dbReference>
<evidence type="ECO:0000256" key="8">
    <source>
        <dbReference type="ARBA" id="ARBA00032643"/>
    </source>
</evidence>
<keyword evidence="7" id="KW-0378">Hydrolase</keyword>
<evidence type="ECO:0000256" key="4">
    <source>
        <dbReference type="ARBA" id="ARBA00010838"/>
    </source>
</evidence>
<dbReference type="SUPFAM" id="SSF51445">
    <property type="entry name" value="(Trans)glycosidases"/>
    <property type="match status" value="1"/>
</dbReference>
<dbReference type="FunFam" id="3.20.20.80:FF:000022">
    <property type="entry name" value="Beta-glucosidase 11"/>
    <property type="match status" value="1"/>
</dbReference>
<comment type="subcellular location">
    <subcellularLocation>
        <location evidence="2">Vacuole</location>
    </subcellularLocation>
</comment>
<dbReference type="EC" id="3.2.1.147" evidence="5"/>
<keyword evidence="12" id="KW-1133">Transmembrane helix</keyword>
<feature type="chain" id="PRO_5044878502" description="thioglucosidase" evidence="13">
    <location>
        <begin position="23"/>
        <end position="911"/>
    </location>
</feature>
<name>A0ABC8K3V7_ERUVS</name>
<evidence type="ECO:0000256" key="1">
    <source>
        <dbReference type="ARBA" id="ARBA00003014"/>
    </source>
</evidence>
<dbReference type="EMBL" id="CAKOAT010182266">
    <property type="protein sequence ID" value="CAH8353464.1"/>
    <property type="molecule type" value="Genomic_DNA"/>
</dbReference>
<dbReference type="PROSITE" id="PS01098">
    <property type="entry name" value="LIPASE_GDSL_SER"/>
    <property type="match status" value="1"/>
</dbReference>
<evidence type="ECO:0000256" key="11">
    <source>
        <dbReference type="SAM" id="MobiDB-lite"/>
    </source>
</evidence>
<evidence type="ECO:0000256" key="7">
    <source>
        <dbReference type="ARBA" id="ARBA00022801"/>
    </source>
</evidence>
<dbReference type="InterPro" id="IPR017853">
    <property type="entry name" value="GH"/>
</dbReference>
<feature type="region of interest" description="Disordered" evidence="11">
    <location>
        <begin position="889"/>
        <end position="911"/>
    </location>
</feature>
<dbReference type="Gene3D" id="3.40.50.1110">
    <property type="entry name" value="SGNH hydrolase"/>
    <property type="match status" value="1"/>
</dbReference>
<feature type="transmembrane region" description="Helical" evidence="12">
    <location>
        <begin position="361"/>
        <end position="385"/>
    </location>
</feature>
<dbReference type="InterPro" id="IPR001360">
    <property type="entry name" value="Glyco_hydro_1"/>
</dbReference>
<keyword evidence="12" id="KW-0472">Membrane</keyword>
<dbReference type="SUPFAM" id="SSF52266">
    <property type="entry name" value="SGNH hydrolase"/>
    <property type="match status" value="1"/>
</dbReference>
<feature type="compositionally biased region" description="Basic and acidic residues" evidence="11">
    <location>
        <begin position="902"/>
        <end position="911"/>
    </location>
</feature>
<dbReference type="InterPro" id="IPR033132">
    <property type="entry name" value="GH_1_N_CS"/>
</dbReference>
<comment type="function">
    <text evidence="1">Degradation of glucosinolates (glucose residue linked by a thioglucoside bound to an amino acid derivative) to glucose, sulfate and any of the products: thiocyanates, isothiocyanates, nitriles, epithionitriles or oxazolidine-2-thiones.</text>
</comment>